<accession>A0ABZ2AT33</accession>
<name>A0ABZ2AT33_9TREE</name>
<reference evidence="1 3" key="1">
    <citation type="submission" date="2024-01" db="EMBL/GenBank/DDBJ databases">
        <title>Comparative genomics of Cryptococcus and Kwoniella reveals pathogenesis evolution and contrasting modes of karyotype evolution via chromosome fusion or intercentromeric recombination.</title>
        <authorList>
            <person name="Coelho M.A."/>
            <person name="David-Palma M."/>
            <person name="Shea T."/>
            <person name="Bowers K."/>
            <person name="McGinley-Smith S."/>
            <person name="Mohammad A.W."/>
            <person name="Gnirke A."/>
            <person name="Yurkov A.M."/>
            <person name="Nowrousian M."/>
            <person name="Sun S."/>
            <person name="Cuomo C.A."/>
            <person name="Heitman J."/>
        </authorList>
    </citation>
    <scope>NUCLEOTIDE SEQUENCE [LARGE SCALE GENOMIC DNA]</scope>
    <source>
        <strain evidence="1 3">7685027</strain>
    </source>
</reference>
<dbReference type="InterPro" id="IPR036291">
    <property type="entry name" value="NAD(P)-bd_dom_sf"/>
</dbReference>
<dbReference type="GeneID" id="89989120"/>
<evidence type="ECO:0000313" key="1">
    <source>
        <dbReference type="EMBL" id="WVO21044.1"/>
    </source>
</evidence>
<dbReference type="EMBL" id="CP143818">
    <property type="protein sequence ID" value="WVO24863.1"/>
    <property type="molecule type" value="Genomic_DNA"/>
</dbReference>
<dbReference type="EMBL" id="CP143808">
    <property type="protein sequence ID" value="WVO21044.1"/>
    <property type="molecule type" value="Genomic_DNA"/>
</dbReference>
<dbReference type="Proteomes" id="UP001432216">
    <property type="component" value="Chromosome 3"/>
</dbReference>
<organism evidence="1 3">
    <name type="scientific">Cryptococcus decagattii</name>
    <dbReference type="NCBI Taxonomy" id="1859122"/>
    <lineage>
        <taxon>Eukaryota</taxon>
        <taxon>Fungi</taxon>
        <taxon>Dikarya</taxon>
        <taxon>Basidiomycota</taxon>
        <taxon>Agaricomycotina</taxon>
        <taxon>Tremellomycetes</taxon>
        <taxon>Tremellales</taxon>
        <taxon>Cryptococcaceae</taxon>
        <taxon>Cryptococcus</taxon>
        <taxon>Cryptococcus gattii species complex</taxon>
    </lineage>
</organism>
<proteinExistence type="predicted"/>
<protein>
    <submittedName>
        <fullName evidence="1">Uncharacterized protein</fullName>
    </submittedName>
</protein>
<sequence>MGLGSEEWCSGRYQKRRALTRKCIRSLGCDSGLRKHVLEKPACLEVEELDELIQIAKEKNLFFMEAV</sequence>
<evidence type="ECO:0000313" key="3">
    <source>
        <dbReference type="Proteomes" id="UP001432216"/>
    </source>
</evidence>
<gene>
    <name evidence="1" type="ORF">IAS62_002346</name>
    <name evidence="2" type="ORF">IAS62_006242</name>
</gene>
<evidence type="ECO:0000313" key="2">
    <source>
        <dbReference type="EMBL" id="WVO24863.1"/>
    </source>
</evidence>
<keyword evidence="3" id="KW-1185">Reference proteome</keyword>
<dbReference type="Gene3D" id="3.40.50.720">
    <property type="entry name" value="NAD(P)-binding Rossmann-like Domain"/>
    <property type="match status" value="1"/>
</dbReference>
<dbReference type="SUPFAM" id="SSF51735">
    <property type="entry name" value="NAD(P)-binding Rossmann-fold domains"/>
    <property type="match status" value="1"/>
</dbReference>
<dbReference type="RefSeq" id="XP_064720283.1">
    <property type="nucleotide sequence ID" value="XM_064864211.1"/>
</dbReference>
<dbReference type="Proteomes" id="UP001432216">
    <property type="component" value="Chromosome 13"/>
</dbReference>